<name>A0A916RWE3_9HYPH</name>
<evidence type="ECO:0000256" key="1">
    <source>
        <dbReference type="SAM" id="Coils"/>
    </source>
</evidence>
<dbReference type="Proteomes" id="UP000636264">
    <property type="component" value="Unassembled WGS sequence"/>
</dbReference>
<organism evidence="3 4">
    <name type="scientific">Nitratireductor aestuarii</name>
    <dbReference type="NCBI Taxonomy" id="1735103"/>
    <lineage>
        <taxon>Bacteria</taxon>
        <taxon>Pseudomonadati</taxon>
        <taxon>Pseudomonadota</taxon>
        <taxon>Alphaproteobacteria</taxon>
        <taxon>Hyphomicrobiales</taxon>
        <taxon>Phyllobacteriaceae</taxon>
        <taxon>Nitratireductor</taxon>
    </lineage>
</organism>
<keyword evidence="1" id="KW-0175">Coiled coil</keyword>
<gene>
    <name evidence="3" type="ORF">GCM10011385_26020</name>
</gene>
<keyword evidence="4" id="KW-1185">Reference proteome</keyword>
<feature type="transmembrane region" description="Helical" evidence="2">
    <location>
        <begin position="6"/>
        <end position="26"/>
    </location>
</feature>
<keyword evidence="2" id="KW-0472">Membrane</keyword>
<dbReference type="AlphaFoldDB" id="A0A916RWE3"/>
<reference evidence="3" key="1">
    <citation type="journal article" date="2014" name="Int. J. Syst. Evol. Microbiol.">
        <title>Complete genome sequence of Corynebacterium casei LMG S-19264T (=DSM 44701T), isolated from a smear-ripened cheese.</title>
        <authorList>
            <consortium name="US DOE Joint Genome Institute (JGI-PGF)"/>
            <person name="Walter F."/>
            <person name="Albersmeier A."/>
            <person name="Kalinowski J."/>
            <person name="Ruckert C."/>
        </authorList>
    </citation>
    <scope>NUCLEOTIDE SEQUENCE</scope>
    <source>
        <strain evidence="3">CGMCC 1.15320</strain>
    </source>
</reference>
<keyword evidence="2" id="KW-1133">Transmembrane helix</keyword>
<accession>A0A916RWE3</accession>
<proteinExistence type="predicted"/>
<evidence type="ECO:0000313" key="4">
    <source>
        <dbReference type="Proteomes" id="UP000636264"/>
    </source>
</evidence>
<dbReference type="EMBL" id="BMIF01000007">
    <property type="protein sequence ID" value="GGA70963.1"/>
    <property type="molecule type" value="Genomic_DNA"/>
</dbReference>
<keyword evidence="2" id="KW-0812">Transmembrane</keyword>
<protein>
    <submittedName>
        <fullName evidence="3">Uncharacterized protein</fullName>
    </submittedName>
</protein>
<dbReference type="RefSeq" id="WP_188721492.1">
    <property type="nucleotide sequence ID" value="NZ_BMIF01000007.1"/>
</dbReference>
<sequence length="78" mass="9289">MPQGWEYFVIQLLFLVGVLCFFRVVLLRHRREFRRIYANLDTLEKERADLLETLQAHRKAEAVRKRQAARTAAHHADV</sequence>
<feature type="coiled-coil region" evidence="1">
    <location>
        <begin position="26"/>
        <end position="60"/>
    </location>
</feature>
<reference evidence="3" key="2">
    <citation type="submission" date="2020-09" db="EMBL/GenBank/DDBJ databases">
        <authorList>
            <person name="Sun Q."/>
            <person name="Zhou Y."/>
        </authorList>
    </citation>
    <scope>NUCLEOTIDE SEQUENCE</scope>
    <source>
        <strain evidence="3">CGMCC 1.15320</strain>
    </source>
</reference>
<comment type="caution">
    <text evidence="3">The sequence shown here is derived from an EMBL/GenBank/DDBJ whole genome shotgun (WGS) entry which is preliminary data.</text>
</comment>
<evidence type="ECO:0000256" key="2">
    <source>
        <dbReference type="SAM" id="Phobius"/>
    </source>
</evidence>
<evidence type="ECO:0000313" key="3">
    <source>
        <dbReference type="EMBL" id="GGA70963.1"/>
    </source>
</evidence>